<dbReference type="AntiFam" id="ANF00057">
    <property type="entry name" value="Translation of E. coli type CRISPR repeat"/>
</dbReference>
<reference evidence="1 2" key="1">
    <citation type="submission" date="2018-06" db="EMBL/GenBank/DDBJ databases">
        <authorList>
            <consortium name="Pathogen Informatics"/>
            <person name="Doyle S."/>
        </authorList>
    </citation>
    <scope>NUCLEOTIDE SEQUENCE [LARGE SCALE GENOMIC DNA]</scope>
    <source>
        <strain evidence="1 2">NCTC9073</strain>
    </source>
</reference>
<dbReference type="Proteomes" id="UP000250780">
    <property type="component" value="Unassembled WGS sequence"/>
</dbReference>
<proteinExistence type="predicted"/>
<name>A0A2X1N6P9_ECOLX</name>
<accession>A0A2X1N6P9</accession>
<evidence type="ECO:0000313" key="1">
    <source>
        <dbReference type="EMBL" id="SPX17048.1"/>
    </source>
</evidence>
<protein>
    <submittedName>
        <fullName evidence="1">Domain of uncharacterized function (DUF2825)</fullName>
    </submittedName>
</protein>
<dbReference type="AntiFam" id="ANF00006">
    <property type="entry name" value="Translation of CRISPR region"/>
</dbReference>
<gene>
    <name evidence="1" type="ORF">NCTC9073_04853</name>
</gene>
<evidence type="ECO:0000313" key="2">
    <source>
        <dbReference type="Proteomes" id="UP000250780"/>
    </source>
</evidence>
<dbReference type="AlphaFoldDB" id="A0A2X1N6P9"/>
<sequence>MSGTPEPPDGLSPLARGTHFDLHLIRPPGRFIPAGAGNTYTGLQSMVKISGLSPLAREHKTQLVLKMIDVGLSPLARGTPCASNHSFGDTRFIPAGAGNTTVTKSVSGRVSVYPRWRGEHESTFINISCTGGLSPLARGTRDYQRGQIIYCRFIPAGAGNT</sequence>
<dbReference type="EMBL" id="UASD01000009">
    <property type="protein sequence ID" value="SPX17048.1"/>
    <property type="molecule type" value="Genomic_DNA"/>
</dbReference>
<organism evidence="1 2">
    <name type="scientific">Escherichia coli</name>
    <dbReference type="NCBI Taxonomy" id="562"/>
    <lineage>
        <taxon>Bacteria</taxon>
        <taxon>Pseudomonadati</taxon>
        <taxon>Pseudomonadota</taxon>
        <taxon>Gammaproteobacteria</taxon>
        <taxon>Enterobacterales</taxon>
        <taxon>Enterobacteriaceae</taxon>
        <taxon>Escherichia</taxon>
    </lineage>
</organism>